<dbReference type="GO" id="GO:0051301">
    <property type="term" value="P:cell division"/>
    <property type="evidence" value="ECO:0007669"/>
    <property type="project" value="UniProtKB-KW"/>
</dbReference>
<dbReference type="InterPro" id="IPR004513">
    <property type="entry name" value="FtsX"/>
</dbReference>
<feature type="transmembrane region" description="Helical" evidence="11">
    <location>
        <begin position="219"/>
        <end position="237"/>
    </location>
</feature>
<evidence type="ECO:0000256" key="3">
    <source>
        <dbReference type="ARBA" id="ARBA00021907"/>
    </source>
</evidence>
<keyword evidence="5 10" id="KW-0132">Cell division</keyword>
<dbReference type="GO" id="GO:0005886">
    <property type="term" value="C:plasma membrane"/>
    <property type="evidence" value="ECO:0007669"/>
    <property type="project" value="UniProtKB-SubCell"/>
</dbReference>
<sequence length="292" mass="32693">MANSEDKFYKRRLRTSYISVVVSIALVLFMLGTFATMLLQAEDMARQIRENFTFTVLLKNTSSEGDVRQFQKELELSDKVVGTDFITKDQAAEELEAELGEEFVEYLGYNPLSDVIEVHMTSEFVSSGDVEAFEAELRESGLVSDVSYDPNLLNLVNDNIKRIGSYLLGGAILLIFISIAMINSSIRLSIYSKRFTIKTMQLVGATKPFIQRPFMAQSVKLGLIGGLIASALLMLILEFGKSNFSTWGMEATPKMMAITVGGMILFGAFLAWSCTFFAVKRYLNLKTDDLYR</sequence>
<accession>A0A6L3ZH37</accession>
<keyword evidence="6 11" id="KW-0812">Transmembrane</keyword>
<dbReference type="Pfam" id="PF18075">
    <property type="entry name" value="FtsX_ECD"/>
    <property type="match status" value="1"/>
</dbReference>
<dbReference type="InterPro" id="IPR040690">
    <property type="entry name" value="FtsX_ECD"/>
</dbReference>
<organism evidence="14 15">
    <name type="scientific">Phaeocystidibacter marisrubri</name>
    <dbReference type="NCBI Taxonomy" id="1577780"/>
    <lineage>
        <taxon>Bacteria</taxon>
        <taxon>Pseudomonadati</taxon>
        <taxon>Bacteroidota</taxon>
        <taxon>Flavobacteriia</taxon>
        <taxon>Flavobacteriales</taxon>
        <taxon>Phaeocystidibacteraceae</taxon>
        <taxon>Phaeocystidibacter</taxon>
    </lineage>
</organism>
<evidence type="ECO:0000256" key="2">
    <source>
        <dbReference type="ARBA" id="ARBA00007379"/>
    </source>
</evidence>
<evidence type="ECO:0000256" key="6">
    <source>
        <dbReference type="ARBA" id="ARBA00022692"/>
    </source>
</evidence>
<evidence type="ECO:0000256" key="11">
    <source>
        <dbReference type="SAM" id="Phobius"/>
    </source>
</evidence>
<dbReference type="OrthoDB" id="9813411at2"/>
<name>A0A6L3ZH37_9FLAO</name>
<comment type="similarity">
    <text evidence="2 10">Belongs to the ABC-4 integral membrane protein family. FtsX subfamily.</text>
</comment>
<feature type="transmembrane region" description="Helical" evidence="11">
    <location>
        <begin position="17"/>
        <end position="39"/>
    </location>
</feature>
<evidence type="ECO:0000313" key="14">
    <source>
        <dbReference type="EMBL" id="KAB2816888.1"/>
    </source>
</evidence>
<evidence type="ECO:0000256" key="4">
    <source>
        <dbReference type="ARBA" id="ARBA00022475"/>
    </source>
</evidence>
<keyword evidence="4 10" id="KW-1003">Cell membrane</keyword>
<keyword evidence="15" id="KW-1185">Reference proteome</keyword>
<dbReference type="InterPro" id="IPR003838">
    <property type="entry name" value="ABC3_permease_C"/>
</dbReference>
<proteinExistence type="inferred from homology"/>
<keyword evidence="10" id="KW-0997">Cell inner membrane</keyword>
<keyword evidence="8 10" id="KW-0472">Membrane</keyword>
<dbReference type="Gene3D" id="3.30.70.3040">
    <property type="match status" value="1"/>
</dbReference>
<dbReference type="PANTHER" id="PTHR47755:SF1">
    <property type="entry name" value="CELL DIVISION PROTEIN FTSX"/>
    <property type="match status" value="1"/>
</dbReference>
<comment type="subcellular location">
    <subcellularLocation>
        <location evidence="10">Cell inner membrane</location>
    </subcellularLocation>
    <subcellularLocation>
        <location evidence="1">Cell membrane</location>
        <topology evidence="1">Multi-pass membrane protein</topology>
    </subcellularLocation>
</comment>
<evidence type="ECO:0000256" key="10">
    <source>
        <dbReference type="PIRNR" id="PIRNR003097"/>
    </source>
</evidence>
<dbReference type="RefSeq" id="WP_151691460.1">
    <property type="nucleotide sequence ID" value="NZ_BMGX01000002.1"/>
</dbReference>
<dbReference type="PANTHER" id="PTHR47755">
    <property type="entry name" value="CELL DIVISION PROTEIN FTSX"/>
    <property type="match status" value="1"/>
</dbReference>
<evidence type="ECO:0000256" key="1">
    <source>
        <dbReference type="ARBA" id="ARBA00004651"/>
    </source>
</evidence>
<comment type="caution">
    <text evidence="14">The sequence shown here is derived from an EMBL/GenBank/DDBJ whole genome shotgun (WGS) entry which is preliminary data.</text>
</comment>
<feature type="transmembrane region" description="Helical" evidence="11">
    <location>
        <begin position="257"/>
        <end position="279"/>
    </location>
</feature>
<feature type="domain" description="FtsX extracellular" evidence="13">
    <location>
        <begin position="54"/>
        <end position="146"/>
    </location>
</feature>
<feature type="domain" description="ABC3 transporter permease C-terminal" evidence="12">
    <location>
        <begin position="171"/>
        <end position="285"/>
    </location>
</feature>
<feature type="transmembrane region" description="Helical" evidence="11">
    <location>
        <begin position="163"/>
        <end position="184"/>
    </location>
</feature>
<dbReference type="EMBL" id="WBVQ01000001">
    <property type="protein sequence ID" value="KAB2816888.1"/>
    <property type="molecule type" value="Genomic_DNA"/>
</dbReference>
<dbReference type="Proteomes" id="UP000484164">
    <property type="component" value="Unassembled WGS sequence"/>
</dbReference>
<evidence type="ECO:0000313" key="15">
    <source>
        <dbReference type="Proteomes" id="UP000484164"/>
    </source>
</evidence>
<keyword evidence="9 10" id="KW-0131">Cell cycle</keyword>
<keyword evidence="7 11" id="KW-1133">Transmembrane helix</keyword>
<gene>
    <name evidence="14" type="ORF">F8C82_00385</name>
</gene>
<dbReference type="PIRSF" id="PIRSF003097">
    <property type="entry name" value="FtsX"/>
    <property type="match status" value="1"/>
</dbReference>
<evidence type="ECO:0000256" key="7">
    <source>
        <dbReference type="ARBA" id="ARBA00022989"/>
    </source>
</evidence>
<evidence type="ECO:0000256" key="5">
    <source>
        <dbReference type="ARBA" id="ARBA00022618"/>
    </source>
</evidence>
<evidence type="ECO:0000256" key="8">
    <source>
        <dbReference type="ARBA" id="ARBA00023136"/>
    </source>
</evidence>
<evidence type="ECO:0000256" key="9">
    <source>
        <dbReference type="ARBA" id="ARBA00023306"/>
    </source>
</evidence>
<protein>
    <recommendedName>
        <fullName evidence="3 10">Cell division protein FtsX</fullName>
    </recommendedName>
</protein>
<comment type="function">
    <text evidence="10">Required for cell division and gliding motility.</text>
</comment>
<evidence type="ECO:0000259" key="13">
    <source>
        <dbReference type="Pfam" id="PF18075"/>
    </source>
</evidence>
<evidence type="ECO:0000259" key="12">
    <source>
        <dbReference type="Pfam" id="PF02687"/>
    </source>
</evidence>
<dbReference type="AlphaFoldDB" id="A0A6L3ZH37"/>
<reference evidence="14 15" key="1">
    <citation type="submission" date="2019-10" db="EMBL/GenBank/DDBJ databases">
        <title>Genome sequence of Phaeocystidibacter marisrubri JCM30614 (type strain).</title>
        <authorList>
            <person name="Bowman J.P."/>
        </authorList>
    </citation>
    <scope>NUCLEOTIDE SEQUENCE [LARGE SCALE GENOMIC DNA]</scope>
    <source>
        <strain evidence="14 15">JCM 30614</strain>
    </source>
</reference>
<dbReference type="Pfam" id="PF02687">
    <property type="entry name" value="FtsX"/>
    <property type="match status" value="1"/>
</dbReference>